<dbReference type="EMBL" id="OM869715">
    <property type="protein sequence ID" value="UPW42047.1"/>
    <property type="molecule type" value="Genomic_DNA"/>
</dbReference>
<protein>
    <submittedName>
        <fullName evidence="1">Uncharacterized protein</fullName>
    </submittedName>
</protein>
<sequence>MVTLQQIPYVEFSGTMNFDSKSDYVKWHDNLLRFLEKYDKVFSERLSGSKDSESDLECKDILRAFTIEHAGFLVDPSCLCSTAYLECPLDSSKVTMVSLPLNDKAFNFIMDINKHFNMYTLDAFSLLLMLSTKSLIVNKFLSPYIK</sequence>
<proteinExistence type="predicted"/>
<organism evidence="1">
    <name type="scientific">Dipodfec virus RodF1_11</name>
    <dbReference type="NCBI Taxonomy" id="2929288"/>
    <lineage>
        <taxon>Viruses</taxon>
        <taxon>Monodnaviria</taxon>
        <taxon>Sangervirae</taxon>
        <taxon>Phixviricota</taxon>
        <taxon>Malgrandaviricetes</taxon>
        <taxon>Petitvirales</taxon>
        <taxon>Microviridae</taxon>
    </lineage>
</organism>
<name>A0A976N2U7_9VIRU</name>
<accession>A0A976N2U7</accession>
<reference evidence="1" key="1">
    <citation type="submission" date="2022-02" db="EMBL/GenBank/DDBJ databases">
        <title>Towards deciphering the DNA virus diversity associated with rodent species in the families Cricetidae and Heteromyidae.</title>
        <authorList>
            <person name="Lund M."/>
            <person name="Larsen B.B."/>
            <person name="Gryseels S."/>
            <person name="Kraberger S."/>
            <person name="Rowsey D.M."/>
            <person name="Steger L."/>
            <person name="Yule K.M."/>
            <person name="Upham N.S."/>
            <person name="Worobey M."/>
            <person name="Van Doorslaer K."/>
            <person name="Varsani A."/>
        </authorList>
    </citation>
    <scope>NUCLEOTIDE SEQUENCE</scope>
    <source>
        <strain evidence="1">NeonRodF1_11</strain>
    </source>
</reference>
<evidence type="ECO:0000313" key="1">
    <source>
        <dbReference type="EMBL" id="UPW42047.1"/>
    </source>
</evidence>